<dbReference type="Gene3D" id="2.10.50.10">
    <property type="entry name" value="Tumor Necrosis Factor Receptor, subunit A, domain 2"/>
    <property type="match status" value="1"/>
</dbReference>
<keyword evidence="4" id="KW-1185">Reference proteome</keyword>
<evidence type="ECO:0000256" key="2">
    <source>
        <dbReference type="SAM" id="SignalP"/>
    </source>
</evidence>
<dbReference type="PANTHER" id="PTHR11319">
    <property type="entry name" value="G PROTEIN-COUPLED RECEPTOR-RELATED"/>
    <property type="match status" value="1"/>
</dbReference>
<dbReference type="InterPro" id="IPR009030">
    <property type="entry name" value="Growth_fac_rcpt_cys_sf"/>
</dbReference>
<keyword evidence="1" id="KW-0472">Membrane</keyword>
<feature type="transmembrane region" description="Helical" evidence="1">
    <location>
        <begin position="1878"/>
        <end position="1899"/>
    </location>
</feature>
<protein>
    <submittedName>
        <fullName evidence="3">Uncharacterized protein</fullName>
    </submittedName>
</protein>
<evidence type="ECO:0000313" key="4">
    <source>
        <dbReference type="Proteomes" id="UP001295684"/>
    </source>
</evidence>
<keyword evidence="1" id="KW-0812">Transmembrane</keyword>
<dbReference type="SMART" id="SM00261">
    <property type="entry name" value="FU"/>
    <property type="match status" value="2"/>
</dbReference>
<gene>
    <name evidence="3" type="ORF">ECRASSUSDP1_LOCUS22147</name>
</gene>
<feature type="signal peptide" evidence="2">
    <location>
        <begin position="1"/>
        <end position="25"/>
    </location>
</feature>
<feature type="transmembrane region" description="Helical" evidence="1">
    <location>
        <begin position="1590"/>
        <end position="1610"/>
    </location>
</feature>
<name>A0AAD2D518_EUPCR</name>
<evidence type="ECO:0000313" key="3">
    <source>
        <dbReference type="EMBL" id="CAI2380707.1"/>
    </source>
</evidence>
<feature type="chain" id="PRO_5042268019" evidence="2">
    <location>
        <begin position="26"/>
        <end position="2042"/>
    </location>
</feature>
<dbReference type="CDD" id="cd00064">
    <property type="entry name" value="FU"/>
    <property type="match status" value="1"/>
</dbReference>
<dbReference type="InterPro" id="IPR011050">
    <property type="entry name" value="Pectin_lyase_fold/virulence"/>
</dbReference>
<keyword evidence="2" id="KW-0732">Signal</keyword>
<dbReference type="EMBL" id="CAMPGE010022679">
    <property type="protein sequence ID" value="CAI2380707.1"/>
    <property type="molecule type" value="Genomic_DNA"/>
</dbReference>
<dbReference type="Gene3D" id="2.10.220.10">
    <property type="entry name" value="Hormone Receptor, Insulin-like Growth Factor Receptor 1, Chain A, domain 2"/>
    <property type="match status" value="1"/>
</dbReference>
<feature type="transmembrane region" description="Helical" evidence="1">
    <location>
        <begin position="1558"/>
        <end position="1578"/>
    </location>
</feature>
<keyword evidence="1" id="KW-1133">Transmembrane helix</keyword>
<sequence>MVKTPSFILCLVVLLGVNFVVQVSAMYKQGCFRGYYEDGGCRPCHGSCRSCSGPDRCDTCEDYMFLGDDNIRVEGSQLEGVEGSTCGKCADGEYYDMTGNVCRSCDGKCISACAYQNICFECDNDQVFDLESLICIDFTECVSPKHLLINPQYTLPSICRTLDYFIDPFSSRNIELGTQSFPYRSFTALASEIINIHSNSNVNINIFTSDAYIKDDVLKLINITNVTISQFPDYLSVKDLNLLKSSENRPLLIPTHFIQHGISEKALFHILNSSQTNESSALEGHGFGGYELSAFNGSIGAIKILRTSLQIEGVDFYREELDYNQLNKLLVSIYLQDRLLNITNCGFNITGEIVNNHDPINVYFKNIVVEGYSLKSLYHDVPFICNYPGAFLHGEIFANNITYLIYKDRTSPKNTWFLFSSGPANVTFRNIDLGKLYSSMNDLSIGVGYFVSPVCLPDDEEIHKFSVDYLTASLPFEGDATKIMVNGFIGSQPHYRIYEISFSHFEFSNYRIQRPTGFLSLIGSPIDSIKLSDTVVSNCSTIGNFFSIHIFHQAVISNLTFEDIPENNCIMRWEALANVVAQDINITNYSSSKIRTLSDINVVCNSQTRISVAGLYLRNCSFSTFPFIDVNGKPELFEILDSSYEGIQMDGDTSLIYFTAVSSLVVSNQTFRYFVINAGDESNNFILDINSLDLNNSENIALDTIMLSSTDISLINLKSIVPSSSGANMTFTNLSIKDAYLIQQRPMISTEGFISSSDFHVIFDNLTVSNITFRRIGEIFNFKHYLANPVVIKNSVFEDLSSASFYTEAIIYPDLSLSTRVIVDNCEFKRINNPQRSFIESKANGYFEILSCNFSEISSTNDFSGIASLAGDSQCIFINDIFTNNSAISSTLFKIGETSKLSCENCQIFNNFALSYAIFEVTSDGSITFSNSSLYNNYAIQHSLGIIQETVHISVLSNCKLYNNFYLSYDEITQAVNGKCGRICMISDKLKEFLSINPNKIIETPKSNFALTLITSSIKVTSGTEIYNQPYLLNCFLSEIFISEVKLYSVEFTGIYILILSSNFSIEKSSIYSANVIEEGSLIRSSDSRVIINNITYSNSNAAFILSSSAELEVYGLRFQKIHEAEWLMSIYRSPKLKLEDIQLVDYSTSTGRVIFIDKCEHLIILNTTVANYTKTLFVIRSSYVSLIENLHVSGYYRALEVVNSNIQLINHSSFSQCGSDKLIYAGALYIEESNVTLSNTSFFENKAVSGGAIASICSTHINCNVKIQSSNFILNKAIQKGGSIYYTYNSPLIDYDTVFTDNSAPYGDNIASYPVMIGPVDGKILDNIIIDFVSPGIPIEQEIILALYDGDGQTMVLDNSSQIVITPLSANASIKGISSSILTNGATKFSGFTPISSPGSSQVEYELSTKVIDKDKVKSVINLRVSQPNIIVNFSYCKPGEQVIDNQCIECPAGTYSFEWNSNSCNLCLENAACLGKQELQVAQGFWRSSTNSTDIIECILKEACEGGYYPENDYPVKCAPGYTGKLCSKCQIIDSHKYQKIDDFKCEVCPNPVTNALRIISLVLLMFGFFMMTIITNVRKTTESEFSTLLRILTSYLQIITTSMSMTAKYPSSMANIFMPLNRIGDSSEPFLSFDCFITDYEIKGPFDSNAILKLFLIMLLPIFLCLAVFSVWFVLMIIRKNWVKDIKRCLTVSFISIIFLLHPKLTEAGINAFRCVNLGDNSYATRIDTAIECYSSSHLKWCILIAVPILAIWVVSVPVIGLVILSKAHKSNNTRVLETFLILFQGLKDEIFYWEFVNTFRKVLIVMSFLLPTNYKIGFSIILMVVSERLERRLKPYKSEEHTNISLLSTAAGIITLNASYVYEQEGKVPHLNFVILLMLIIVNSRFLIEWSYLFLKCFKSKYKLVNYVFILTTKLLCKKLPQDDSYQQDQDISQPNKVLYKPRRRGRNKFKRKRRRIRKIKKKQIKNPKFQTSKKKPTDKINYTTQRDLVSNQASRISSNNAEQIAERFQITTKARKIPVRLDSDIVNYSNSQKNFFE</sequence>
<dbReference type="SUPFAM" id="SSF57184">
    <property type="entry name" value="Growth factor receptor domain"/>
    <property type="match status" value="1"/>
</dbReference>
<dbReference type="Proteomes" id="UP001295684">
    <property type="component" value="Unassembled WGS sequence"/>
</dbReference>
<comment type="caution">
    <text evidence="3">The sequence shown here is derived from an EMBL/GenBank/DDBJ whole genome shotgun (WGS) entry which is preliminary data.</text>
</comment>
<reference evidence="3" key="1">
    <citation type="submission" date="2023-07" db="EMBL/GenBank/DDBJ databases">
        <authorList>
            <consortium name="AG Swart"/>
            <person name="Singh M."/>
            <person name="Singh A."/>
            <person name="Seah K."/>
            <person name="Emmerich C."/>
        </authorList>
    </citation>
    <scope>NUCLEOTIDE SEQUENCE</scope>
    <source>
        <strain evidence="3">DP1</strain>
    </source>
</reference>
<feature type="transmembrane region" description="Helical" evidence="1">
    <location>
        <begin position="1744"/>
        <end position="1768"/>
    </location>
</feature>
<feature type="transmembrane region" description="Helical" evidence="1">
    <location>
        <begin position="1848"/>
        <end position="1866"/>
    </location>
</feature>
<dbReference type="PANTHER" id="PTHR11319:SF35">
    <property type="entry name" value="OUTER MEMBRANE PROTEIN PMPC-RELATED"/>
    <property type="match status" value="1"/>
</dbReference>
<dbReference type="InterPro" id="IPR006212">
    <property type="entry name" value="Furin_repeat"/>
</dbReference>
<dbReference type="SUPFAM" id="SSF51126">
    <property type="entry name" value="Pectin lyase-like"/>
    <property type="match status" value="2"/>
</dbReference>
<feature type="transmembrane region" description="Helical" evidence="1">
    <location>
        <begin position="1806"/>
        <end position="1828"/>
    </location>
</feature>
<accession>A0AAD2D518</accession>
<evidence type="ECO:0000256" key="1">
    <source>
        <dbReference type="SAM" id="Phobius"/>
    </source>
</evidence>
<feature type="transmembrane region" description="Helical" evidence="1">
    <location>
        <begin position="1657"/>
        <end position="1681"/>
    </location>
</feature>
<organism evidence="3 4">
    <name type="scientific">Euplotes crassus</name>
    <dbReference type="NCBI Taxonomy" id="5936"/>
    <lineage>
        <taxon>Eukaryota</taxon>
        <taxon>Sar</taxon>
        <taxon>Alveolata</taxon>
        <taxon>Ciliophora</taxon>
        <taxon>Intramacronucleata</taxon>
        <taxon>Spirotrichea</taxon>
        <taxon>Hypotrichia</taxon>
        <taxon>Euplotida</taxon>
        <taxon>Euplotidae</taxon>
        <taxon>Moneuplotes</taxon>
    </lineage>
</organism>
<proteinExistence type="predicted"/>